<organism evidence="1 2">
    <name type="scientific">Metabacillus lacus</name>
    <dbReference type="NCBI Taxonomy" id="1983721"/>
    <lineage>
        <taxon>Bacteria</taxon>
        <taxon>Bacillati</taxon>
        <taxon>Bacillota</taxon>
        <taxon>Bacilli</taxon>
        <taxon>Bacillales</taxon>
        <taxon>Bacillaceae</taxon>
        <taxon>Metabacillus</taxon>
    </lineage>
</organism>
<name>A0A7X2LYT9_9BACI</name>
<comment type="caution">
    <text evidence="1">The sequence shown here is derived from an EMBL/GenBank/DDBJ whole genome shotgun (WGS) entry which is preliminary data.</text>
</comment>
<dbReference type="AlphaFoldDB" id="A0A7X2LYT9"/>
<evidence type="ECO:0000313" key="2">
    <source>
        <dbReference type="Proteomes" id="UP000448867"/>
    </source>
</evidence>
<evidence type="ECO:0000313" key="1">
    <source>
        <dbReference type="EMBL" id="MRX70984.1"/>
    </source>
</evidence>
<accession>A0A7X2LYT9</accession>
<dbReference type="OrthoDB" id="2678750at2"/>
<dbReference type="InterPro" id="IPR019615">
    <property type="entry name" value="DUF2487"/>
</dbReference>
<dbReference type="RefSeq" id="WP_154306109.1">
    <property type="nucleotide sequence ID" value="NZ_WKKI01000002.1"/>
</dbReference>
<dbReference type="EMBL" id="WKKI01000002">
    <property type="protein sequence ID" value="MRX70984.1"/>
    <property type="molecule type" value="Genomic_DNA"/>
</dbReference>
<keyword evidence="2" id="KW-1185">Reference proteome</keyword>
<reference evidence="1 2" key="1">
    <citation type="submission" date="2019-11" db="EMBL/GenBank/DDBJ databases">
        <title>Bacillus lacus genome.</title>
        <authorList>
            <person name="Allen C.J."/>
            <person name="Newman J.D."/>
        </authorList>
    </citation>
    <scope>NUCLEOTIDE SEQUENCE [LARGE SCALE GENOMIC DNA]</scope>
    <source>
        <strain evidence="1 2">KCTC 33946</strain>
    </source>
</reference>
<protein>
    <submittedName>
        <fullName evidence="1">DUF2487 family protein</fullName>
    </submittedName>
</protein>
<dbReference type="Pfam" id="PF10673">
    <property type="entry name" value="DUF2487"/>
    <property type="match status" value="1"/>
</dbReference>
<proteinExistence type="predicted"/>
<dbReference type="Proteomes" id="UP000448867">
    <property type="component" value="Unassembled WGS sequence"/>
</dbReference>
<gene>
    <name evidence="1" type="ORF">GJU40_02225</name>
</gene>
<sequence length="150" mass="17494">MKWTTKDAELYSHSKEYVDTAIMPILFAGGNPSDKAAAGEAEFVQVLSHELERQLKGRLYLYPSLPVKDAGEEAFQAAEMWHRELSVQFKHVVFLTCRREWKEEESSLRDHVIYIPPVPLEHMDQQLRDSVIRDQIQQILNILLQKWNMA</sequence>